<sequence length="432" mass="44783">MVDLAPLRASPAFARLWIGNAVGGIGAQMTIVAVGLQVYEITGDTLAVGLVGGIALLPMIISGLWGGMLLDAFDRKRVLLTSAIIGWLSVIGLMALSFYDRSLIDAGQRVDVWPLYLLATVNSVASTISGTARSAIVPRLLPADLVPRASAMNGIAIGTMMTVGPALAGVIAATAGLPWTFLVDAILFSFAFLGIIGLPKLPPLEAVARPGLQSLVEGMRFLRRAPNIRMSFIVDIIAMTFGRPYALLPAVGAVIIGGGELTVGLLTAAGAIGVLLASLFSGYVKSVRLHGVAVRRAILAYGAFVLMFGAVVLGVQLLQGGEPAESANWLAFALAAIAMAGMGASDDISAIFRTSMMLLASPDTMRGRMQGVFMVVVTGGPRVGDMYVGLLAAALGLWSPMLLGGIVIIGVVAVLTRPGTPFSRYDVINPTP</sequence>
<gene>
    <name evidence="9" type="ORF">H9830_10095</name>
</gene>
<name>A0A9D1YVI3_9MICO</name>
<organism evidence="9 10">
    <name type="scientific">Candidatus Agrococcus pullicola</name>
    <dbReference type="NCBI Taxonomy" id="2838429"/>
    <lineage>
        <taxon>Bacteria</taxon>
        <taxon>Bacillati</taxon>
        <taxon>Actinomycetota</taxon>
        <taxon>Actinomycetes</taxon>
        <taxon>Micrococcales</taxon>
        <taxon>Microbacteriaceae</taxon>
        <taxon>Agrococcus</taxon>
    </lineage>
</organism>
<feature type="transmembrane region" description="Helical" evidence="7">
    <location>
        <begin position="329"/>
        <end position="352"/>
    </location>
</feature>
<feature type="transmembrane region" description="Helical" evidence="7">
    <location>
        <begin position="113"/>
        <end position="132"/>
    </location>
</feature>
<dbReference type="Pfam" id="PF05977">
    <property type="entry name" value="MFS_3"/>
    <property type="match status" value="1"/>
</dbReference>
<dbReference type="InterPro" id="IPR036259">
    <property type="entry name" value="MFS_trans_sf"/>
</dbReference>
<evidence type="ECO:0000256" key="6">
    <source>
        <dbReference type="ARBA" id="ARBA00023136"/>
    </source>
</evidence>
<evidence type="ECO:0000256" key="7">
    <source>
        <dbReference type="SAM" id="Phobius"/>
    </source>
</evidence>
<evidence type="ECO:0000256" key="3">
    <source>
        <dbReference type="ARBA" id="ARBA00022475"/>
    </source>
</evidence>
<reference evidence="9" key="2">
    <citation type="submission" date="2021-04" db="EMBL/GenBank/DDBJ databases">
        <authorList>
            <person name="Gilroy R."/>
        </authorList>
    </citation>
    <scope>NUCLEOTIDE SEQUENCE</scope>
    <source>
        <strain evidence="9">ChiGjej1B1-98</strain>
    </source>
</reference>
<dbReference type="AlphaFoldDB" id="A0A9D1YVI3"/>
<accession>A0A9D1YVI3</accession>
<evidence type="ECO:0000256" key="5">
    <source>
        <dbReference type="ARBA" id="ARBA00022989"/>
    </source>
</evidence>
<reference evidence="9" key="1">
    <citation type="journal article" date="2021" name="PeerJ">
        <title>Extensive microbial diversity within the chicken gut microbiome revealed by metagenomics and culture.</title>
        <authorList>
            <person name="Gilroy R."/>
            <person name="Ravi A."/>
            <person name="Getino M."/>
            <person name="Pursley I."/>
            <person name="Horton D.L."/>
            <person name="Alikhan N.F."/>
            <person name="Baker D."/>
            <person name="Gharbi K."/>
            <person name="Hall N."/>
            <person name="Watson M."/>
            <person name="Adriaenssens E.M."/>
            <person name="Foster-Nyarko E."/>
            <person name="Jarju S."/>
            <person name="Secka A."/>
            <person name="Antonio M."/>
            <person name="Oren A."/>
            <person name="Chaudhuri R.R."/>
            <person name="La Ragione R."/>
            <person name="Hildebrand F."/>
            <person name="Pallen M.J."/>
        </authorList>
    </citation>
    <scope>NUCLEOTIDE SEQUENCE</scope>
    <source>
        <strain evidence="9">ChiGjej1B1-98</strain>
    </source>
</reference>
<keyword evidence="5 7" id="KW-1133">Transmembrane helix</keyword>
<feature type="transmembrane region" description="Helical" evidence="7">
    <location>
        <begin position="372"/>
        <end position="391"/>
    </location>
</feature>
<dbReference type="GO" id="GO:0005886">
    <property type="term" value="C:plasma membrane"/>
    <property type="evidence" value="ECO:0007669"/>
    <property type="project" value="UniProtKB-SubCell"/>
</dbReference>
<evidence type="ECO:0000259" key="8">
    <source>
        <dbReference type="PROSITE" id="PS50850"/>
    </source>
</evidence>
<dbReference type="CDD" id="cd06173">
    <property type="entry name" value="MFS_MefA_like"/>
    <property type="match status" value="1"/>
</dbReference>
<feature type="transmembrane region" description="Helical" evidence="7">
    <location>
        <begin position="153"/>
        <end position="173"/>
    </location>
</feature>
<evidence type="ECO:0000313" key="10">
    <source>
        <dbReference type="Proteomes" id="UP000824005"/>
    </source>
</evidence>
<feature type="transmembrane region" description="Helical" evidence="7">
    <location>
        <begin position="397"/>
        <end position="415"/>
    </location>
</feature>
<dbReference type="Proteomes" id="UP000824005">
    <property type="component" value="Unassembled WGS sequence"/>
</dbReference>
<evidence type="ECO:0000256" key="2">
    <source>
        <dbReference type="ARBA" id="ARBA00022448"/>
    </source>
</evidence>
<keyword evidence="4 7" id="KW-0812">Transmembrane</keyword>
<evidence type="ECO:0000313" key="9">
    <source>
        <dbReference type="EMBL" id="HIY66614.1"/>
    </source>
</evidence>
<keyword evidence="2" id="KW-0813">Transport</keyword>
<dbReference type="PROSITE" id="PS50850">
    <property type="entry name" value="MFS"/>
    <property type="match status" value="1"/>
</dbReference>
<comment type="caution">
    <text evidence="9">The sequence shown here is derived from an EMBL/GenBank/DDBJ whole genome shotgun (WGS) entry which is preliminary data.</text>
</comment>
<feature type="transmembrane region" description="Helical" evidence="7">
    <location>
        <begin position="263"/>
        <end position="284"/>
    </location>
</feature>
<dbReference type="InterPro" id="IPR010290">
    <property type="entry name" value="TM_effector"/>
</dbReference>
<keyword evidence="3" id="KW-1003">Cell membrane</keyword>
<proteinExistence type="predicted"/>
<feature type="transmembrane region" description="Helical" evidence="7">
    <location>
        <begin position="45"/>
        <end position="66"/>
    </location>
</feature>
<dbReference type="PANTHER" id="PTHR23513:SF9">
    <property type="entry name" value="ENTEROBACTIN EXPORTER ENTS"/>
    <property type="match status" value="1"/>
</dbReference>
<dbReference type="PANTHER" id="PTHR23513">
    <property type="entry name" value="INTEGRAL MEMBRANE EFFLUX PROTEIN-RELATED"/>
    <property type="match status" value="1"/>
</dbReference>
<feature type="domain" description="Major facilitator superfamily (MFS) profile" evidence="8">
    <location>
        <begin position="206"/>
        <end position="432"/>
    </location>
</feature>
<feature type="transmembrane region" description="Helical" evidence="7">
    <location>
        <begin position="12"/>
        <end position="39"/>
    </location>
</feature>
<feature type="transmembrane region" description="Helical" evidence="7">
    <location>
        <begin position="232"/>
        <end position="257"/>
    </location>
</feature>
<evidence type="ECO:0000256" key="4">
    <source>
        <dbReference type="ARBA" id="ARBA00022692"/>
    </source>
</evidence>
<dbReference type="Gene3D" id="1.20.1250.20">
    <property type="entry name" value="MFS general substrate transporter like domains"/>
    <property type="match status" value="1"/>
</dbReference>
<feature type="transmembrane region" description="Helical" evidence="7">
    <location>
        <begin position="179"/>
        <end position="199"/>
    </location>
</feature>
<protein>
    <submittedName>
        <fullName evidence="9">MFS transporter</fullName>
    </submittedName>
</protein>
<evidence type="ECO:0000256" key="1">
    <source>
        <dbReference type="ARBA" id="ARBA00004429"/>
    </source>
</evidence>
<dbReference type="SUPFAM" id="SSF103473">
    <property type="entry name" value="MFS general substrate transporter"/>
    <property type="match status" value="1"/>
</dbReference>
<keyword evidence="6 7" id="KW-0472">Membrane</keyword>
<dbReference type="InterPro" id="IPR020846">
    <property type="entry name" value="MFS_dom"/>
</dbReference>
<feature type="transmembrane region" description="Helical" evidence="7">
    <location>
        <begin position="78"/>
        <end position="98"/>
    </location>
</feature>
<dbReference type="GO" id="GO:0022857">
    <property type="term" value="F:transmembrane transporter activity"/>
    <property type="evidence" value="ECO:0007669"/>
    <property type="project" value="InterPro"/>
</dbReference>
<comment type="subcellular location">
    <subcellularLocation>
        <location evidence="1">Cell inner membrane</location>
        <topology evidence="1">Multi-pass membrane protein</topology>
    </subcellularLocation>
</comment>
<dbReference type="EMBL" id="DXDC01000309">
    <property type="protein sequence ID" value="HIY66614.1"/>
    <property type="molecule type" value="Genomic_DNA"/>
</dbReference>
<feature type="transmembrane region" description="Helical" evidence="7">
    <location>
        <begin position="296"/>
        <end position="317"/>
    </location>
</feature>